<evidence type="ECO:0000259" key="7">
    <source>
        <dbReference type="Pfam" id="PF01048"/>
    </source>
</evidence>
<evidence type="ECO:0000313" key="8">
    <source>
        <dbReference type="EMBL" id="PAU95261.1"/>
    </source>
</evidence>
<keyword evidence="4 6" id="KW-0328">Glycosyltransferase</keyword>
<comment type="similarity">
    <text evidence="2 6">Belongs to the PNP/MTAP phosphorylase family.</text>
</comment>
<organism evidence="8 9">
    <name type="scientific">Fodinibius salipaludis</name>
    <dbReference type="NCBI Taxonomy" id="2032627"/>
    <lineage>
        <taxon>Bacteria</taxon>
        <taxon>Pseudomonadati</taxon>
        <taxon>Balneolota</taxon>
        <taxon>Balneolia</taxon>
        <taxon>Balneolales</taxon>
        <taxon>Balneolaceae</taxon>
        <taxon>Fodinibius</taxon>
    </lineage>
</organism>
<evidence type="ECO:0000256" key="6">
    <source>
        <dbReference type="PIRNR" id="PIRNR000477"/>
    </source>
</evidence>
<dbReference type="PIRSF" id="PIRSF000477">
    <property type="entry name" value="PurNPase"/>
    <property type="match status" value="1"/>
</dbReference>
<comment type="caution">
    <text evidence="8">The sequence shown here is derived from an EMBL/GenBank/DDBJ whole genome shotgun (WGS) entry which is preliminary data.</text>
</comment>
<dbReference type="InterPro" id="IPR035994">
    <property type="entry name" value="Nucleoside_phosphorylase_sf"/>
</dbReference>
<feature type="domain" description="Nucleoside phosphorylase" evidence="7">
    <location>
        <begin position="30"/>
        <end position="275"/>
    </location>
</feature>
<evidence type="ECO:0000256" key="3">
    <source>
        <dbReference type="ARBA" id="ARBA00022553"/>
    </source>
</evidence>
<dbReference type="RefSeq" id="WP_095605387.1">
    <property type="nucleotide sequence ID" value="NZ_NSKE01000002.1"/>
</dbReference>
<sequence>MQRDTVEEFREKRDEALSFLKNETDEQPDYLIILGTGLGRLADEIDVVDSISYSEIPHFPDSTVEGHAGKLLFGSLSGKKVVAMQGRFHYYEGYSMQEIAFPPRVLHAMGAETLIVSNASGGMNPNYSRGDIMLINDHINMFGDNPLIGPNDDELGPRFPDMSDPYTESLRKVAEKVALKKGIKMHEGVYLALSGPTMETKAEYRFLRNIGADVVGMSTVPEVIAAVHMGMDVLGISVITDECFPDALEPVDIEKVLEAAGEAEPAMTEVITGVLQEL</sequence>
<dbReference type="EC" id="2.4.2.1" evidence="6"/>
<dbReference type="NCBIfam" id="TIGR01700">
    <property type="entry name" value="PNPH"/>
    <property type="match status" value="1"/>
</dbReference>
<dbReference type="NCBIfam" id="NF006054">
    <property type="entry name" value="PRK08202.1"/>
    <property type="match status" value="1"/>
</dbReference>
<protein>
    <recommendedName>
        <fullName evidence="6">Purine nucleoside phosphorylase</fullName>
        <ecNumber evidence="6">2.4.2.1</ecNumber>
    </recommendedName>
    <alternativeName>
        <fullName evidence="6">Inosine-guanosine phosphorylase</fullName>
    </alternativeName>
</protein>
<dbReference type="InterPro" id="IPR011270">
    <property type="entry name" value="Pur_Nuc_Pase_Ino/Guo-sp"/>
</dbReference>
<comment type="function">
    <text evidence="6">The purine nucleoside phosphorylases catalyze the phosphorolytic breakdown of the N-glycosidic bond in the beta-(deoxy)ribonucleoside molecules, with the formation of the corresponding free purine bases and pentose-1-phosphate.</text>
</comment>
<dbReference type="PANTHER" id="PTHR11904:SF9">
    <property type="entry name" value="PURINE NUCLEOSIDE PHOSPHORYLASE-RELATED"/>
    <property type="match status" value="1"/>
</dbReference>
<comment type="pathway">
    <text evidence="1 6">Purine metabolism; purine nucleoside salvage.</text>
</comment>
<dbReference type="Pfam" id="PF01048">
    <property type="entry name" value="PNP_UDP_1"/>
    <property type="match status" value="1"/>
</dbReference>
<evidence type="ECO:0000256" key="4">
    <source>
        <dbReference type="ARBA" id="ARBA00022676"/>
    </source>
</evidence>
<dbReference type="Gene3D" id="3.40.50.1580">
    <property type="entry name" value="Nucleoside phosphorylase domain"/>
    <property type="match status" value="1"/>
</dbReference>
<dbReference type="UniPathway" id="UPA00606"/>
<dbReference type="AlphaFoldDB" id="A0A2A2GCI5"/>
<reference evidence="8 9" key="1">
    <citation type="submission" date="2017-08" db="EMBL/GenBank/DDBJ databases">
        <title>Aliifodinibius alkalisoli sp. nov., isolated from saline alkaline soil.</title>
        <authorList>
            <person name="Liu D."/>
            <person name="Zhang G."/>
        </authorList>
    </citation>
    <scope>NUCLEOTIDE SEQUENCE [LARGE SCALE GENOMIC DNA]</scope>
    <source>
        <strain evidence="8 9">WN023</strain>
    </source>
</reference>
<accession>A0A2A2GCI5</accession>
<keyword evidence="3" id="KW-0597">Phosphoprotein</keyword>
<proteinExistence type="inferred from homology"/>
<dbReference type="GO" id="GO:0009116">
    <property type="term" value="P:nucleoside metabolic process"/>
    <property type="evidence" value="ECO:0007669"/>
    <property type="project" value="InterPro"/>
</dbReference>
<dbReference type="EMBL" id="NSKE01000002">
    <property type="protein sequence ID" value="PAU95261.1"/>
    <property type="molecule type" value="Genomic_DNA"/>
</dbReference>
<dbReference type="NCBIfam" id="TIGR01697">
    <property type="entry name" value="PNPH-PUNA-XAPA"/>
    <property type="match status" value="1"/>
</dbReference>
<dbReference type="FunFam" id="3.40.50.1580:FF:000010">
    <property type="entry name" value="Purine nucleoside phosphorylase"/>
    <property type="match status" value="1"/>
</dbReference>
<dbReference type="OrthoDB" id="1523230at2"/>
<dbReference type="GO" id="GO:0004731">
    <property type="term" value="F:purine-nucleoside phosphorylase activity"/>
    <property type="evidence" value="ECO:0007669"/>
    <property type="project" value="UniProtKB-EC"/>
</dbReference>
<gene>
    <name evidence="8" type="ORF">CK503_03425</name>
</gene>
<dbReference type="InterPro" id="IPR000845">
    <property type="entry name" value="Nucleoside_phosphorylase_d"/>
</dbReference>
<evidence type="ECO:0000256" key="1">
    <source>
        <dbReference type="ARBA" id="ARBA00005058"/>
    </source>
</evidence>
<dbReference type="GO" id="GO:0005737">
    <property type="term" value="C:cytoplasm"/>
    <property type="evidence" value="ECO:0007669"/>
    <property type="project" value="TreeGrafter"/>
</dbReference>
<evidence type="ECO:0000256" key="5">
    <source>
        <dbReference type="ARBA" id="ARBA00022679"/>
    </source>
</evidence>
<dbReference type="SUPFAM" id="SSF53167">
    <property type="entry name" value="Purine and uridine phosphorylases"/>
    <property type="match status" value="1"/>
</dbReference>
<evidence type="ECO:0000313" key="9">
    <source>
        <dbReference type="Proteomes" id="UP000218831"/>
    </source>
</evidence>
<dbReference type="Proteomes" id="UP000218831">
    <property type="component" value="Unassembled WGS sequence"/>
</dbReference>
<keyword evidence="5 6" id="KW-0808">Transferase</keyword>
<keyword evidence="9" id="KW-1185">Reference proteome</keyword>
<name>A0A2A2GCI5_9BACT</name>
<dbReference type="CDD" id="cd09009">
    <property type="entry name" value="PNP-EcPNPII_like"/>
    <property type="match status" value="1"/>
</dbReference>
<evidence type="ECO:0000256" key="2">
    <source>
        <dbReference type="ARBA" id="ARBA00006751"/>
    </source>
</evidence>
<dbReference type="PANTHER" id="PTHR11904">
    <property type="entry name" value="METHYLTHIOADENOSINE/PURINE NUCLEOSIDE PHOSPHORYLASE"/>
    <property type="match status" value="1"/>
</dbReference>
<dbReference type="InterPro" id="IPR011268">
    <property type="entry name" value="Purine_phosphorylase"/>
</dbReference>